<feature type="region of interest" description="Disordered" evidence="6">
    <location>
        <begin position="1279"/>
        <end position="1304"/>
    </location>
</feature>
<feature type="region of interest" description="Disordered" evidence="6">
    <location>
        <begin position="197"/>
        <end position="217"/>
    </location>
</feature>
<keyword evidence="5" id="KW-0863">Zinc-finger</keyword>
<dbReference type="InterPro" id="IPR013103">
    <property type="entry name" value="RVT_2"/>
</dbReference>
<dbReference type="GO" id="GO:0006508">
    <property type="term" value="P:proteolysis"/>
    <property type="evidence" value="ECO:0007669"/>
    <property type="project" value="UniProtKB-KW"/>
</dbReference>
<keyword evidence="3" id="KW-0064">Aspartyl protease</keyword>
<dbReference type="InterPro" id="IPR039537">
    <property type="entry name" value="Retrotran_Ty1/copia-like"/>
</dbReference>
<dbReference type="CDD" id="cd09272">
    <property type="entry name" value="RNase_HI_RT_Ty1"/>
    <property type="match status" value="1"/>
</dbReference>
<evidence type="ECO:0000259" key="7">
    <source>
        <dbReference type="PROSITE" id="PS50158"/>
    </source>
</evidence>
<dbReference type="InterPro" id="IPR054722">
    <property type="entry name" value="PolX-like_BBD"/>
</dbReference>
<evidence type="ECO:0000256" key="3">
    <source>
        <dbReference type="ARBA" id="ARBA00022750"/>
    </source>
</evidence>
<dbReference type="Gene3D" id="4.10.60.10">
    <property type="entry name" value="Zinc finger, CCHC-type"/>
    <property type="match status" value="1"/>
</dbReference>
<dbReference type="InterPro" id="IPR057670">
    <property type="entry name" value="SH3_retrovirus"/>
</dbReference>
<dbReference type="SUPFAM" id="SSF53098">
    <property type="entry name" value="Ribonuclease H-like"/>
    <property type="match status" value="1"/>
</dbReference>
<dbReference type="InterPro" id="IPR001584">
    <property type="entry name" value="Integrase_cat-core"/>
</dbReference>
<dbReference type="InterPro" id="IPR001878">
    <property type="entry name" value="Znf_CCHC"/>
</dbReference>
<dbReference type="SMART" id="SM00343">
    <property type="entry name" value="ZnF_C2HC"/>
    <property type="match status" value="1"/>
</dbReference>
<evidence type="ECO:0000256" key="2">
    <source>
        <dbReference type="ARBA" id="ARBA00022723"/>
    </source>
</evidence>
<keyword evidence="2" id="KW-0479">Metal-binding</keyword>
<dbReference type="Gene3D" id="3.30.420.10">
    <property type="entry name" value="Ribonuclease H-like superfamily/Ribonuclease H"/>
    <property type="match status" value="1"/>
</dbReference>
<dbReference type="GO" id="GO:0003676">
    <property type="term" value="F:nucleic acid binding"/>
    <property type="evidence" value="ECO:0007669"/>
    <property type="project" value="InterPro"/>
</dbReference>
<dbReference type="Pfam" id="PF22936">
    <property type="entry name" value="Pol_BBD"/>
    <property type="match status" value="1"/>
</dbReference>
<dbReference type="InterPro" id="IPR025724">
    <property type="entry name" value="GAG-pre-integrase_dom"/>
</dbReference>
<feature type="compositionally biased region" description="Basic and acidic residues" evidence="6">
    <location>
        <begin position="1286"/>
        <end position="1295"/>
    </location>
</feature>
<dbReference type="EMBL" id="SSTD01003829">
    <property type="protein sequence ID" value="TYK25306.1"/>
    <property type="molecule type" value="Genomic_DNA"/>
</dbReference>
<name>A0A5D3DNU1_CUCMM</name>
<dbReference type="SUPFAM" id="SSF56672">
    <property type="entry name" value="DNA/RNA polymerases"/>
    <property type="match status" value="1"/>
</dbReference>
<dbReference type="InterPro" id="IPR036397">
    <property type="entry name" value="RNaseH_sf"/>
</dbReference>
<evidence type="ECO:0000256" key="5">
    <source>
        <dbReference type="PROSITE-ProRule" id="PRU00047"/>
    </source>
</evidence>
<dbReference type="Pfam" id="PF14223">
    <property type="entry name" value="Retrotran_gag_2"/>
    <property type="match status" value="1"/>
</dbReference>
<keyword evidence="4" id="KW-0378">Hydrolase</keyword>
<evidence type="ECO:0000256" key="1">
    <source>
        <dbReference type="ARBA" id="ARBA00022670"/>
    </source>
</evidence>
<keyword evidence="5" id="KW-0862">Zinc</keyword>
<feature type="compositionally biased region" description="Basic and acidic residues" evidence="6">
    <location>
        <begin position="197"/>
        <end position="213"/>
    </location>
</feature>
<dbReference type="InterPro" id="IPR043502">
    <property type="entry name" value="DNA/RNA_pol_sf"/>
</dbReference>
<protein>
    <submittedName>
        <fullName evidence="9">Putative gag-pol polyprotein</fullName>
    </submittedName>
</protein>
<sequence length="1418" mass="161350">MASTRFEVSKFNGHGDFALWRKKIRAILVQHKVAKILDEERLPDNITESEKRDMDEMAYSTILLYLSDEVLRLVDEATTTGELWKKLESLYLTKSLPNKIYIKEKFFGYKMDQSKSLEENLDEFQKIVVDLNNIGEKMSDENQAVILLNSLPETYREVKAAIKYGRDSLTMSIVLDALKTRNLEIKKERKDGELLMARGRSEKKSWKGKERSFRSKSKGKSRKCFLCHKEGHFKKNCPLNKSREASTSEANVTDGYNSAEITDGYDSAETGYESAEVLMVSHRDIQDAWIMDSGCTFHMTPHRDFLTNFQKVDGGKVLLGDNGTCDVKGTGSVQIATHDGMVRILTNVRYVPKLKRNLISLGELDRSGCTIKSENGVMKVTKGSLVKLRGTLRHGLYVLEGTTVSGSAAIASGKVTDMSMLWHKRLAHVSERGLQALSQQGLLGGVKNVELPFCEHCIMGKSTRVKFGKGKHTTKGILDYVHSDLWGPTKEVSMGGSRYFISIIDDFSRKVWIYPLKQKDEAFGKFLEWKKQVENQTGRKVKYLRTDNGLEFVNNKFNQFCKSEGITRHFTVTYTPQQNGLAERFNRTIMERTRCLLTNASLPLKFWGEAAQTACYLINRSPSTALNLKTPQEVWTGKAPSLEHLRVFGCTAYAHVKDGKLNKRALKCMFIGYPQGVKGYKLWCIEKGMNKCIISRDVTFNETEMPYCVKEQQKQQTGDHVVTEVRIASEVRPSIDLDNQPPLVSEIEDTQQSEFDGIQSQQERILIDEGAFIEESSSNNDLQNYQLTRDRVQRERHAPIRYGYADLVAYALTCAADSIEAEPLTFEEAIVSDSKKQWKDAMEEELFSLHKNQTWSLVPKPPNQKLIQSKWIYKIKPGTGGNSKPRYKARLVAKGYTQKEGVDFHEIFSPVVRHSSIRLILSIAVHFDMFIEQMDVTTAFLHGELEEVIYMAQPKGYEVKGKEDMVCRLHKSLYGLKQSPRQWYIRFDTFILKQGFHRNSYDACVYWKQSQKGTYIYLLLYVDDMILVSKDYAEICELKKQLSNEFEMKDLGELKRILGMDVKRDKEKGLLTISQESYVIKLLEKYNMSDSKAVSTPLASHFRLSSSQCPVTKQERIEMSNIPYCNAVGSIMYLMICTRPDLGYAMSSASVSLCYSRDCDKSTLLEGFTDADYAADLDKRSQLLLCRLRTEYISLGEAVKEAVWLKRIVGELLSQEFIPIIHCDSQSAIHLAKNPSHHERSKHIDVKFHYIRNVIAQKDVELVKVHTVENLSDMLTKALSAHRSTRKEQKEEDKKKRGAAVFGNIQRERESGGEELRRERESDGGRTPAACGVFFPDNRSVFTATARATSVFLLGFPLGLFGFIPVDSVGLTTWANSGLFSIGFWVYSYGQRWSVSGGRRSASFFVGSVQRVLIFQFS</sequence>
<dbReference type="GO" id="GO:0008270">
    <property type="term" value="F:zinc ion binding"/>
    <property type="evidence" value="ECO:0007669"/>
    <property type="project" value="UniProtKB-KW"/>
</dbReference>
<comment type="caution">
    <text evidence="9">The sequence shown here is derived from an EMBL/GenBank/DDBJ whole genome shotgun (WGS) entry which is preliminary data.</text>
</comment>
<accession>A0A5D3DNU1</accession>
<dbReference type="Pfam" id="PF00665">
    <property type="entry name" value="rve"/>
    <property type="match status" value="1"/>
</dbReference>
<dbReference type="Pfam" id="PF13976">
    <property type="entry name" value="gag_pre-integrs"/>
    <property type="match status" value="1"/>
</dbReference>
<evidence type="ECO:0000313" key="9">
    <source>
        <dbReference type="EMBL" id="TYK25306.1"/>
    </source>
</evidence>
<dbReference type="GO" id="GO:0015074">
    <property type="term" value="P:DNA integration"/>
    <property type="evidence" value="ECO:0007669"/>
    <property type="project" value="InterPro"/>
</dbReference>
<evidence type="ECO:0000313" key="10">
    <source>
        <dbReference type="Proteomes" id="UP000321947"/>
    </source>
</evidence>
<evidence type="ECO:0000256" key="4">
    <source>
        <dbReference type="ARBA" id="ARBA00022801"/>
    </source>
</evidence>
<dbReference type="PROSITE" id="PS50158">
    <property type="entry name" value="ZF_CCHC"/>
    <property type="match status" value="1"/>
</dbReference>
<organism evidence="9 10">
    <name type="scientific">Cucumis melo var. makuwa</name>
    <name type="common">Oriental melon</name>
    <dbReference type="NCBI Taxonomy" id="1194695"/>
    <lineage>
        <taxon>Eukaryota</taxon>
        <taxon>Viridiplantae</taxon>
        <taxon>Streptophyta</taxon>
        <taxon>Embryophyta</taxon>
        <taxon>Tracheophyta</taxon>
        <taxon>Spermatophyta</taxon>
        <taxon>Magnoliopsida</taxon>
        <taxon>eudicotyledons</taxon>
        <taxon>Gunneridae</taxon>
        <taxon>Pentapetalae</taxon>
        <taxon>rosids</taxon>
        <taxon>fabids</taxon>
        <taxon>Cucurbitales</taxon>
        <taxon>Cucurbitaceae</taxon>
        <taxon>Benincaseae</taxon>
        <taxon>Cucumis</taxon>
    </lineage>
</organism>
<reference evidence="9 10" key="1">
    <citation type="submission" date="2019-08" db="EMBL/GenBank/DDBJ databases">
        <title>Draft genome sequences of two oriental melons (Cucumis melo L. var makuwa).</title>
        <authorList>
            <person name="Kwon S.-Y."/>
        </authorList>
    </citation>
    <scope>NUCLEOTIDE SEQUENCE [LARGE SCALE GENOMIC DNA]</scope>
    <source>
        <strain evidence="10">cv. Chang Bougi</strain>
        <tissue evidence="9">Leaf</tissue>
    </source>
</reference>
<dbReference type="Pfam" id="PF07727">
    <property type="entry name" value="RVT_2"/>
    <property type="match status" value="1"/>
</dbReference>
<evidence type="ECO:0000256" key="6">
    <source>
        <dbReference type="SAM" id="MobiDB-lite"/>
    </source>
</evidence>
<dbReference type="PROSITE" id="PS50994">
    <property type="entry name" value="INTEGRASE"/>
    <property type="match status" value="1"/>
</dbReference>
<proteinExistence type="predicted"/>
<dbReference type="PANTHER" id="PTHR42648:SF28">
    <property type="entry name" value="TRANSPOSON-ENCODED PROTEIN WITH RIBONUCLEASE H-LIKE AND RETROVIRUS ZINC FINGER-LIKE DOMAINS"/>
    <property type="match status" value="1"/>
</dbReference>
<dbReference type="InterPro" id="IPR036875">
    <property type="entry name" value="Znf_CCHC_sf"/>
</dbReference>
<evidence type="ECO:0000259" key="8">
    <source>
        <dbReference type="PROSITE" id="PS50994"/>
    </source>
</evidence>
<dbReference type="PANTHER" id="PTHR42648">
    <property type="entry name" value="TRANSPOSASE, PUTATIVE-RELATED"/>
    <property type="match status" value="1"/>
</dbReference>
<dbReference type="Pfam" id="PF25597">
    <property type="entry name" value="SH3_retrovirus"/>
    <property type="match status" value="1"/>
</dbReference>
<keyword evidence="1" id="KW-0645">Protease</keyword>
<dbReference type="InterPro" id="IPR012337">
    <property type="entry name" value="RNaseH-like_sf"/>
</dbReference>
<gene>
    <name evidence="9" type="ORF">E5676_scaffold352G004440</name>
</gene>
<dbReference type="SUPFAM" id="SSF57756">
    <property type="entry name" value="Retrovirus zinc finger-like domains"/>
    <property type="match status" value="1"/>
</dbReference>
<feature type="domain" description="Integrase catalytic" evidence="8">
    <location>
        <begin position="471"/>
        <end position="639"/>
    </location>
</feature>
<dbReference type="GO" id="GO:0004190">
    <property type="term" value="F:aspartic-type endopeptidase activity"/>
    <property type="evidence" value="ECO:0007669"/>
    <property type="project" value="UniProtKB-KW"/>
</dbReference>
<feature type="domain" description="CCHC-type" evidence="7">
    <location>
        <begin position="222"/>
        <end position="238"/>
    </location>
</feature>
<dbReference type="Proteomes" id="UP000321947">
    <property type="component" value="Unassembled WGS sequence"/>
</dbReference>